<dbReference type="PANTHER" id="PTHR43433">
    <property type="entry name" value="HYDROLASE, ALPHA/BETA FOLD FAMILY PROTEIN"/>
    <property type="match status" value="1"/>
</dbReference>
<dbReference type="Pfam" id="PF00561">
    <property type="entry name" value="Abhydrolase_1"/>
    <property type="match status" value="1"/>
</dbReference>
<dbReference type="PANTHER" id="PTHR43433:SF5">
    <property type="entry name" value="AB HYDROLASE-1 DOMAIN-CONTAINING PROTEIN"/>
    <property type="match status" value="1"/>
</dbReference>
<dbReference type="STRING" id="366584.SAMN05216377_10551"/>
<dbReference type="RefSeq" id="WP_176921245.1">
    <property type="nucleotide sequence ID" value="NZ_FNBE01000005.1"/>
</dbReference>
<feature type="domain" description="AB hydrolase-1" evidence="1">
    <location>
        <begin position="35"/>
        <end position="267"/>
    </location>
</feature>
<organism evidence="2 3">
    <name type="scientific">Pseudonocardia oroxyli</name>
    <dbReference type="NCBI Taxonomy" id="366584"/>
    <lineage>
        <taxon>Bacteria</taxon>
        <taxon>Bacillati</taxon>
        <taxon>Actinomycetota</taxon>
        <taxon>Actinomycetes</taxon>
        <taxon>Pseudonocardiales</taxon>
        <taxon>Pseudonocardiaceae</taxon>
        <taxon>Pseudonocardia</taxon>
    </lineage>
</organism>
<dbReference type="GO" id="GO:0004806">
    <property type="term" value="F:triacylglycerol lipase activity"/>
    <property type="evidence" value="ECO:0007669"/>
    <property type="project" value="TreeGrafter"/>
</dbReference>
<dbReference type="SUPFAM" id="SSF53474">
    <property type="entry name" value="alpha/beta-Hydrolases"/>
    <property type="match status" value="1"/>
</dbReference>
<gene>
    <name evidence="2" type="ORF">SAMN05216377_10551</name>
</gene>
<name>A0A1G7LD39_PSEOR</name>
<evidence type="ECO:0000313" key="2">
    <source>
        <dbReference type="EMBL" id="SDF47383.1"/>
    </source>
</evidence>
<dbReference type="Proteomes" id="UP000198967">
    <property type="component" value="Unassembled WGS sequence"/>
</dbReference>
<proteinExistence type="predicted"/>
<evidence type="ECO:0000259" key="1">
    <source>
        <dbReference type="Pfam" id="PF00561"/>
    </source>
</evidence>
<keyword evidence="3" id="KW-1185">Reference proteome</keyword>
<dbReference type="PRINTS" id="PR00111">
    <property type="entry name" value="ABHYDROLASE"/>
</dbReference>
<dbReference type="InterPro" id="IPR050471">
    <property type="entry name" value="AB_hydrolase"/>
</dbReference>
<accession>A0A1G7LD39</accession>
<dbReference type="AlphaFoldDB" id="A0A1G7LD39"/>
<evidence type="ECO:0000313" key="3">
    <source>
        <dbReference type="Proteomes" id="UP000198967"/>
    </source>
</evidence>
<reference evidence="2 3" key="1">
    <citation type="submission" date="2016-10" db="EMBL/GenBank/DDBJ databases">
        <authorList>
            <person name="de Groot N.N."/>
        </authorList>
    </citation>
    <scope>NUCLEOTIDE SEQUENCE [LARGE SCALE GENOMIC DNA]</scope>
    <source>
        <strain evidence="2 3">CGMCC 4.3143</strain>
    </source>
</reference>
<protein>
    <submittedName>
        <fullName evidence="2">Pimeloyl-ACP methyl ester carboxylesterase</fullName>
    </submittedName>
</protein>
<dbReference type="InterPro" id="IPR000073">
    <property type="entry name" value="AB_hydrolase_1"/>
</dbReference>
<dbReference type="Gene3D" id="3.40.50.1820">
    <property type="entry name" value="alpha/beta hydrolase"/>
    <property type="match status" value="1"/>
</dbReference>
<dbReference type="InterPro" id="IPR029058">
    <property type="entry name" value="AB_hydrolase_fold"/>
</dbReference>
<sequence length="286" mass="31225">MIRYTENGDVRLAYERFGEGEPLLLIMGLDFQMVWWPDGFVQKLVEAGFAVVRFDNRDTGLSTSFAPVEAPKPFRALLGRVPPVYTARDMLDDALAVVDAQGWSSAHVMGGSMGAALAQGLAAENPERVRSVISAMGAPAGIGVLRTLRYLRPGVFRRLARLGSDPEEQLVEIYRAVASPGYPFPEEWAREAARISHERHPRDQGTTQRQLAAGRAHRFAPLATITAPTLVLSGRDDPLIRWQAGRDTARAIPGARFVCHPGMGHAIPAELYDDVVGEIVSVTSRG</sequence>
<dbReference type="EMBL" id="FNBE01000005">
    <property type="protein sequence ID" value="SDF47383.1"/>
    <property type="molecule type" value="Genomic_DNA"/>
</dbReference>
<dbReference type="GO" id="GO:0046503">
    <property type="term" value="P:glycerolipid catabolic process"/>
    <property type="evidence" value="ECO:0007669"/>
    <property type="project" value="TreeGrafter"/>
</dbReference>